<dbReference type="EMBL" id="CP101989">
    <property type="protein sequence ID" value="UUI64877.1"/>
    <property type="molecule type" value="Genomic_DNA"/>
</dbReference>
<proteinExistence type="predicted"/>
<protein>
    <submittedName>
        <fullName evidence="1">Uncharacterized protein</fullName>
    </submittedName>
</protein>
<evidence type="ECO:0000313" key="2">
    <source>
        <dbReference type="Proteomes" id="UP001317322"/>
    </source>
</evidence>
<keyword evidence="2" id="KW-1185">Reference proteome</keyword>
<dbReference type="RefSeq" id="WP_227563367.1">
    <property type="nucleotide sequence ID" value="NZ_CP101989.1"/>
</dbReference>
<evidence type="ECO:0000313" key="1">
    <source>
        <dbReference type="EMBL" id="UUI64877.1"/>
    </source>
</evidence>
<accession>A0ABY5K344</accession>
<name>A0ABY5K344_9CELL</name>
<sequence length="70" mass="7473">MGLDVDTLYGQLLRRADVGADGVVYGVVVPVEARAAALRVPEATRRALRVTVYVVDDLGHVEVVEPGLVD</sequence>
<organism evidence="1 2">
    <name type="scientific">Cellulomonas wangsupingiae</name>
    <dbReference type="NCBI Taxonomy" id="2968085"/>
    <lineage>
        <taxon>Bacteria</taxon>
        <taxon>Bacillati</taxon>
        <taxon>Actinomycetota</taxon>
        <taxon>Actinomycetes</taxon>
        <taxon>Micrococcales</taxon>
        <taxon>Cellulomonadaceae</taxon>
        <taxon>Cellulomonas</taxon>
    </lineage>
</organism>
<dbReference type="Proteomes" id="UP001317322">
    <property type="component" value="Chromosome"/>
</dbReference>
<reference evidence="1 2" key="1">
    <citation type="submission" date="2022-07" db="EMBL/GenBank/DDBJ databases">
        <title>Novel species in genus cellulomonas.</title>
        <authorList>
            <person name="Ye L."/>
        </authorList>
    </citation>
    <scope>NUCLEOTIDE SEQUENCE [LARGE SCALE GENOMIC DNA]</scope>
    <source>
        <strain evidence="2">zg-Y908</strain>
    </source>
</reference>
<gene>
    <name evidence="1" type="ORF">NP075_17465</name>
</gene>